<dbReference type="AlphaFoldDB" id="A0A532V3T9"/>
<accession>A0A532V3T9</accession>
<gene>
    <name evidence="1" type="ORF">CEE37_04775</name>
</gene>
<dbReference type="EMBL" id="NJBN01000002">
    <property type="protein sequence ID" value="TKJ41886.1"/>
    <property type="molecule type" value="Genomic_DNA"/>
</dbReference>
<protein>
    <submittedName>
        <fullName evidence="1">Uncharacterized protein</fullName>
    </submittedName>
</protein>
<comment type="caution">
    <text evidence="1">The sequence shown here is derived from an EMBL/GenBank/DDBJ whole genome shotgun (WGS) entry which is preliminary data.</text>
</comment>
<name>A0A532V3T9_UNCL8</name>
<evidence type="ECO:0000313" key="1">
    <source>
        <dbReference type="EMBL" id="TKJ41886.1"/>
    </source>
</evidence>
<dbReference type="Proteomes" id="UP000319619">
    <property type="component" value="Unassembled WGS sequence"/>
</dbReference>
<reference evidence="1 2" key="1">
    <citation type="submission" date="2017-06" db="EMBL/GenBank/DDBJ databases">
        <title>Novel microbial phyla capable of carbon fixation and sulfur reduction in deep-sea sediments.</title>
        <authorList>
            <person name="Huang J."/>
            <person name="Baker B."/>
            <person name="Wang Y."/>
        </authorList>
    </citation>
    <scope>NUCLEOTIDE SEQUENCE [LARGE SCALE GENOMIC DNA]</scope>
    <source>
        <strain evidence="1">B3_LCP</strain>
    </source>
</reference>
<sequence>MDDFFNQLTPEQQREDRKLRTLQRLVDSAGRRVVTGQLNKRQALTLAEETRSSAEAIIPDQMKLYDMIYGSRFRYWIEHFCEDGRDNS</sequence>
<evidence type="ECO:0000313" key="2">
    <source>
        <dbReference type="Proteomes" id="UP000319619"/>
    </source>
</evidence>
<organism evidence="1 2">
    <name type="scientific">candidate division LCP-89 bacterium B3_LCP</name>
    <dbReference type="NCBI Taxonomy" id="2012998"/>
    <lineage>
        <taxon>Bacteria</taxon>
        <taxon>Pseudomonadati</taxon>
        <taxon>Bacteria division LCP-89</taxon>
    </lineage>
</organism>
<proteinExistence type="predicted"/>